<protein>
    <submittedName>
        <fullName evidence="3">Peptidase S41 family protein ustP</fullName>
    </submittedName>
</protein>
<dbReference type="InterPro" id="IPR052766">
    <property type="entry name" value="S41A_metabolite_peptidase"/>
</dbReference>
<dbReference type="GO" id="GO:0008236">
    <property type="term" value="F:serine-type peptidase activity"/>
    <property type="evidence" value="ECO:0007669"/>
    <property type="project" value="InterPro"/>
</dbReference>
<reference evidence="3 4" key="1">
    <citation type="submission" date="2021-07" db="EMBL/GenBank/DDBJ databases">
        <title>Genome data of Colletotrichum spaethianum.</title>
        <authorList>
            <person name="Utami Y.D."/>
            <person name="Hiruma K."/>
        </authorList>
    </citation>
    <scope>NUCLEOTIDE SEQUENCE [LARGE SCALE GENOMIC DNA]</scope>
    <source>
        <strain evidence="3 4">MAFF 242679</strain>
    </source>
</reference>
<feature type="domain" description="Tail specific protease" evidence="1">
    <location>
        <begin position="237"/>
        <end position="445"/>
    </location>
</feature>
<dbReference type="Pfam" id="PF23658">
    <property type="entry name" value="PDZ_CPAF_rel"/>
    <property type="match status" value="1"/>
</dbReference>
<evidence type="ECO:0000259" key="1">
    <source>
        <dbReference type="Pfam" id="PF03572"/>
    </source>
</evidence>
<dbReference type="Proteomes" id="UP001055172">
    <property type="component" value="Unassembled WGS sequence"/>
</dbReference>
<evidence type="ECO:0000259" key="2">
    <source>
        <dbReference type="Pfam" id="PF23658"/>
    </source>
</evidence>
<name>A0AA37GMK6_9PEZI</name>
<keyword evidence="4" id="KW-1185">Reference proteome</keyword>
<dbReference type="AlphaFoldDB" id="A0AA37GMK6"/>
<accession>A0AA37GMK6</accession>
<dbReference type="GO" id="GO:0006508">
    <property type="term" value="P:proteolysis"/>
    <property type="evidence" value="ECO:0007669"/>
    <property type="project" value="InterPro"/>
</dbReference>
<gene>
    <name evidence="3" type="ORF">ColLi_06543</name>
</gene>
<proteinExistence type="predicted"/>
<dbReference type="PANTHER" id="PTHR37049:SF4">
    <property type="entry name" value="RHODANESE DOMAIN-CONTAINING PROTEIN"/>
    <property type="match status" value="1"/>
</dbReference>
<dbReference type="SUPFAM" id="SSF52096">
    <property type="entry name" value="ClpP/crotonase"/>
    <property type="match status" value="1"/>
</dbReference>
<sequence length="571" mass="63221">MFAALSNIRKNIVNDVYPGEYAFQSALYEEVFASGHDGHFLYYPDLLTAVFEWVRPIGLVSISKDGSSLPVIKIYGEVISSPETASVVKLINGINAVKYLQGILCKASWNRDANSAYNSMFYEKSGEAARLGNGYFSSGGRIRFIYQGPNTTITFKNSTTVTFKNRATITRDLTGVVDGPSFYAKFCNPASPASGTPKGANSSNATIPILPGYPTPVVMTEDGVLSGYFLKGKEYKDVAVIAINSFNPNHPTRFQKVTQDFLTAALKAGKTKLVVDFQQNTGGLILLAYDFFRQLFPNTVQDGYSRFKENDAFITTAKIVSDLAANFNPYTSNNTDLGGLVESWYNWRYDYSLKNQPFTSFNNKFAPHVFKHTPYTNLMRWNLNHNLTTLNNTYGLGIQIHGYGNLTNLPQPFKAENIVMMYDGACASTCTIASEFLRHQANVKSVAFGGLPVKGPIEGVGGIKGSQFVTWRNIFFATNFSLPYAKTDKHKAALARYLELPLNRTTLAIVNIRDEILKDNIEDGVPAQYIREDADCRLYWTLPMIKDVTQVWKATAKAAFNGGKCAHGSIP</sequence>
<dbReference type="Pfam" id="PF03572">
    <property type="entry name" value="Peptidase_S41"/>
    <property type="match status" value="1"/>
</dbReference>
<feature type="domain" description="CPAF-like PDZ" evidence="2">
    <location>
        <begin position="53"/>
        <end position="173"/>
    </location>
</feature>
<dbReference type="PANTHER" id="PTHR37049">
    <property type="entry name" value="PEPTIDASE S41 FAMILY PROTEIN"/>
    <property type="match status" value="1"/>
</dbReference>
<dbReference type="Gene3D" id="3.90.226.10">
    <property type="entry name" value="2-enoyl-CoA Hydratase, Chain A, domain 1"/>
    <property type="match status" value="1"/>
</dbReference>
<evidence type="ECO:0000313" key="3">
    <source>
        <dbReference type="EMBL" id="GJC83705.1"/>
    </source>
</evidence>
<dbReference type="EMBL" id="BPPX01000012">
    <property type="protein sequence ID" value="GJC83705.1"/>
    <property type="molecule type" value="Genomic_DNA"/>
</dbReference>
<dbReference type="InterPro" id="IPR029045">
    <property type="entry name" value="ClpP/crotonase-like_dom_sf"/>
</dbReference>
<evidence type="ECO:0000313" key="4">
    <source>
        <dbReference type="Proteomes" id="UP001055172"/>
    </source>
</evidence>
<comment type="caution">
    <text evidence="3">The sequence shown here is derived from an EMBL/GenBank/DDBJ whole genome shotgun (WGS) entry which is preliminary data.</text>
</comment>
<organism evidence="3 4">
    <name type="scientific">Colletotrichum liriopes</name>
    <dbReference type="NCBI Taxonomy" id="708192"/>
    <lineage>
        <taxon>Eukaryota</taxon>
        <taxon>Fungi</taxon>
        <taxon>Dikarya</taxon>
        <taxon>Ascomycota</taxon>
        <taxon>Pezizomycotina</taxon>
        <taxon>Sordariomycetes</taxon>
        <taxon>Hypocreomycetidae</taxon>
        <taxon>Glomerellales</taxon>
        <taxon>Glomerellaceae</taxon>
        <taxon>Colletotrichum</taxon>
        <taxon>Colletotrichum spaethianum species complex</taxon>
    </lineage>
</organism>
<dbReference type="InterPro" id="IPR056186">
    <property type="entry name" value="PDZ_CPAF-rel"/>
</dbReference>
<dbReference type="InterPro" id="IPR005151">
    <property type="entry name" value="Tail-specific_protease"/>
</dbReference>